<dbReference type="Proteomes" id="UP000095390">
    <property type="component" value="Unassembled WGS sequence"/>
</dbReference>
<reference evidence="1 2" key="1">
    <citation type="submission" date="2015-09" db="EMBL/GenBank/DDBJ databases">
        <authorList>
            <consortium name="Pathogen Informatics"/>
        </authorList>
    </citation>
    <scope>NUCLEOTIDE SEQUENCE [LARGE SCALE GENOMIC DNA]</scope>
    <source>
        <strain evidence="1 2">2789STDY5834966</strain>
    </source>
</reference>
<evidence type="ECO:0000313" key="1">
    <source>
        <dbReference type="EMBL" id="CUM78542.1"/>
    </source>
</evidence>
<accession>A0A173RKW3</accession>
<dbReference type="RefSeq" id="WP_022170256.1">
    <property type="nucleotide sequence ID" value="NZ_CYYC01000002.1"/>
</dbReference>
<protein>
    <submittedName>
        <fullName evidence="1">Uncharacterized protein</fullName>
    </submittedName>
</protein>
<sequence length="140" mass="16356">MGKVSMVHHSRRITTKEYNRVQEKESSLYEVHRDSEGDIFVALKNETTECVVKKCLFSNYANISVSLTSIGKKYVNDLMELAKRDDISFNFRPRIGYREWISLSKFDVTEKINLEDVTYIMKGTKPIISAQIDIYYEIEL</sequence>
<proteinExistence type="predicted"/>
<dbReference type="EMBL" id="CYYC01000002">
    <property type="protein sequence ID" value="CUM78542.1"/>
    <property type="molecule type" value="Genomic_DNA"/>
</dbReference>
<dbReference type="AlphaFoldDB" id="A0A173RKW3"/>
<organism evidence="1 2">
    <name type="scientific">Anaerobutyricum hallii</name>
    <dbReference type="NCBI Taxonomy" id="39488"/>
    <lineage>
        <taxon>Bacteria</taxon>
        <taxon>Bacillati</taxon>
        <taxon>Bacillota</taxon>
        <taxon>Clostridia</taxon>
        <taxon>Lachnospirales</taxon>
        <taxon>Lachnospiraceae</taxon>
        <taxon>Anaerobutyricum</taxon>
    </lineage>
</organism>
<gene>
    <name evidence="1" type="ORF">ERS852578_00216</name>
</gene>
<evidence type="ECO:0000313" key="2">
    <source>
        <dbReference type="Proteomes" id="UP000095390"/>
    </source>
</evidence>
<name>A0A173RKW3_9FIRM</name>